<comment type="caution">
    <text evidence="1">The sequence shown here is derived from an EMBL/GenBank/DDBJ whole genome shotgun (WGS) entry which is preliminary data.</text>
</comment>
<keyword evidence="2" id="KW-1185">Reference proteome</keyword>
<organism evidence="1 2">
    <name type="scientific">Volvox africanus</name>
    <dbReference type="NCBI Taxonomy" id="51714"/>
    <lineage>
        <taxon>Eukaryota</taxon>
        <taxon>Viridiplantae</taxon>
        <taxon>Chlorophyta</taxon>
        <taxon>core chlorophytes</taxon>
        <taxon>Chlorophyceae</taxon>
        <taxon>CS clade</taxon>
        <taxon>Chlamydomonadales</taxon>
        <taxon>Volvocaceae</taxon>
        <taxon>Volvox</taxon>
    </lineage>
</organism>
<sequence length="257" mass="27892">MESPTQMSLRSLAEHPGFPLASRAARVLEVISNQLPEALRGGLGPDTSLEESLRRLTIRRSAMPDKDPLLTCLDAAIIPLVEIQRGIMFGGPYDISSEPAPPSPHPNQGLPNDLTEANLYAAVSDMLEKRYLSEADNISVQEEVKGILWGPGYRPLICLPVQLRAGKAINVFLLVDTGAPVTELSPSVFTALGCDNIPMAASVNLAGFSPTHVRLCDQGEHGNHRDISILGADFLARNKCVLEVNYPLMTVTIRFQM</sequence>
<dbReference type="SUPFAM" id="SSF50630">
    <property type="entry name" value="Acid proteases"/>
    <property type="match status" value="1"/>
</dbReference>
<gene>
    <name evidence="1" type="ORF">Vafri_7210</name>
</gene>
<protein>
    <submittedName>
        <fullName evidence="1">Uncharacterized protein</fullName>
    </submittedName>
</protein>
<accession>A0A8J4AZP2</accession>
<dbReference type="InterPro" id="IPR021109">
    <property type="entry name" value="Peptidase_aspartic_dom_sf"/>
</dbReference>
<evidence type="ECO:0000313" key="2">
    <source>
        <dbReference type="Proteomes" id="UP000747399"/>
    </source>
</evidence>
<dbReference type="AlphaFoldDB" id="A0A8J4AZP2"/>
<dbReference type="Proteomes" id="UP000747399">
    <property type="component" value="Unassembled WGS sequence"/>
</dbReference>
<reference evidence="1" key="1">
    <citation type="journal article" date="2021" name="Proc. Natl. Acad. Sci. U.S.A.">
        <title>Three genomes in the algal genus Volvox reveal the fate of a haploid sex-determining region after a transition to homothallism.</title>
        <authorList>
            <person name="Yamamoto K."/>
            <person name="Hamaji T."/>
            <person name="Kawai-Toyooka H."/>
            <person name="Matsuzaki R."/>
            <person name="Takahashi F."/>
            <person name="Nishimura Y."/>
            <person name="Kawachi M."/>
            <person name="Noguchi H."/>
            <person name="Minakuchi Y."/>
            <person name="Umen J.G."/>
            <person name="Toyoda A."/>
            <person name="Nozaki H."/>
        </authorList>
    </citation>
    <scope>NUCLEOTIDE SEQUENCE</scope>
    <source>
        <strain evidence="1">NIES-3780</strain>
    </source>
</reference>
<proteinExistence type="predicted"/>
<dbReference type="EMBL" id="BNCO01000010">
    <property type="protein sequence ID" value="GIL51120.1"/>
    <property type="molecule type" value="Genomic_DNA"/>
</dbReference>
<evidence type="ECO:0000313" key="1">
    <source>
        <dbReference type="EMBL" id="GIL51120.1"/>
    </source>
</evidence>
<name>A0A8J4AZP2_9CHLO</name>